<name>A0A4Q9MCH0_9APHY</name>
<feature type="region of interest" description="Disordered" evidence="1">
    <location>
        <begin position="291"/>
        <end position="367"/>
    </location>
</feature>
<feature type="compositionally biased region" description="Basic and acidic residues" evidence="1">
    <location>
        <begin position="403"/>
        <end position="430"/>
    </location>
</feature>
<dbReference type="EMBL" id="ML143470">
    <property type="protein sequence ID" value="TBU24945.1"/>
    <property type="molecule type" value="Genomic_DNA"/>
</dbReference>
<protein>
    <submittedName>
        <fullName evidence="3">Uncharacterized protein</fullName>
    </submittedName>
</protein>
<feature type="transmembrane region" description="Helical" evidence="2">
    <location>
        <begin position="16"/>
        <end position="42"/>
    </location>
</feature>
<organism evidence="3">
    <name type="scientific">Dichomitus squalens</name>
    <dbReference type="NCBI Taxonomy" id="114155"/>
    <lineage>
        <taxon>Eukaryota</taxon>
        <taxon>Fungi</taxon>
        <taxon>Dikarya</taxon>
        <taxon>Basidiomycota</taxon>
        <taxon>Agaricomycotina</taxon>
        <taxon>Agaricomycetes</taxon>
        <taxon>Polyporales</taxon>
        <taxon>Polyporaceae</taxon>
        <taxon>Dichomitus</taxon>
    </lineage>
</organism>
<dbReference type="Proteomes" id="UP000292957">
    <property type="component" value="Unassembled WGS sequence"/>
</dbReference>
<feature type="compositionally biased region" description="Low complexity" evidence="1">
    <location>
        <begin position="326"/>
        <end position="349"/>
    </location>
</feature>
<accession>A0A4Q9MCH0</accession>
<proteinExistence type="predicted"/>
<keyword evidence="2" id="KW-1133">Transmembrane helix</keyword>
<feature type="region of interest" description="Disordered" evidence="1">
    <location>
        <begin position="540"/>
        <end position="561"/>
    </location>
</feature>
<keyword evidence="2" id="KW-0472">Membrane</keyword>
<evidence type="ECO:0000256" key="2">
    <source>
        <dbReference type="SAM" id="Phobius"/>
    </source>
</evidence>
<sequence length="607" mass="64336">MVTPGPKAAAPATPKYFQLVIFVIFVFGVFVFLACTAAILGYREKLRSGGSVALADSPIATHVSACDLEKCIDVAAPSREKARTRRGRSGWLPAWFSSGSSDAGDDGDSDSVLALLPGRRDRVSVWGKVLNLLTKRNRRVLLQPDPPTIRKISRVLDAVETRERAAATTSRADGIAESFDNPPVPPPKPSCTFAPPLRKLQIPEIVVECCDPDPERAFFSDSPDNSFATTASTSYSRTSTPSLSLCAFTAGSSSSSSLVLSPTQASPAEFYFPSFPRTSISSLDLLSVPPPSSCGGSAEQAAASATRVSKTSGARRGLALAPPPRGSAGRAPAPTSSSSLSSYVTSTPAKGGRKMRSRGTTRPEVDVHAKPDLAIAVEVSSAGIAGKTKAVAVPGRPGNVDDGGTKEHGRNKSKSKIEDQRHPLDKRPKFTSDSSAPILPIRLPVSSSTTSSLMDLILDAIAADTDESFHYTSVESSGLSSSSSASLTSAHSFLGDIRPITKMAPYGSFLLLEDGDCESEEDLLDAILSAYIRTDDNLKRESDDGTFTSEDPESAGSDYSDFDEISLHDIPECDPARDREDVKVVDVRFGGTFGEAIRYRVLHGLAI</sequence>
<evidence type="ECO:0000256" key="1">
    <source>
        <dbReference type="SAM" id="MobiDB-lite"/>
    </source>
</evidence>
<feature type="region of interest" description="Disordered" evidence="1">
    <location>
        <begin position="166"/>
        <end position="188"/>
    </location>
</feature>
<keyword evidence="2" id="KW-0812">Transmembrane</keyword>
<dbReference type="PROSITE" id="PS51257">
    <property type="entry name" value="PROKAR_LIPOPROTEIN"/>
    <property type="match status" value="1"/>
</dbReference>
<evidence type="ECO:0000313" key="3">
    <source>
        <dbReference type="EMBL" id="TBU24945.1"/>
    </source>
</evidence>
<gene>
    <name evidence="3" type="ORF">BD311DRAFT_728745</name>
</gene>
<dbReference type="AlphaFoldDB" id="A0A4Q9MCH0"/>
<reference evidence="3" key="1">
    <citation type="submission" date="2019-01" db="EMBL/GenBank/DDBJ databases">
        <title>Draft genome sequences of three monokaryotic isolates of the white-rot basidiomycete fungus Dichomitus squalens.</title>
        <authorList>
            <consortium name="DOE Joint Genome Institute"/>
            <person name="Lopez S.C."/>
            <person name="Andreopoulos B."/>
            <person name="Pangilinan J."/>
            <person name="Lipzen A."/>
            <person name="Riley R."/>
            <person name="Ahrendt S."/>
            <person name="Ng V."/>
            <person name="Barry K."/>
            <person name="Daum C."/>
            <person name="Grigoriev I.V."/>
            <person name="Hilden K.S."/>
            <person name="Makela M.R."/>
            <person name="de Vries R.P."/>
        </authorList>
    </citation>
    <scope>NUCLEOTIDE SEQUENCE [LARGE SCALE GENOMIC DNA]</scope>
    <source>
        <strain evidence="3">OM18370.1</strain>
    </source>
</reference>
<dbReference type="OrthoDB" id="2758440at2759"/>
<feature type="region of interest" description="Disordered" evidence="1">
    <location>
        <begin position="388"/>
        <end position="437"/>
    </location>
</feature>